<reference evidence="4 5" key="1">
    <citation type="journal article" date="2021" name="Nat. Commun.">
        <title>Incipient diploidization of the medicinal plant Perilla within 10,000 years.</title>
        <authorList>
            <person name="Zhang Y."/>
            <person name="Shen Q."/>
            <person name="Leng L."/>
            <person name="Zhang D."/>
            <person name="Chen S."/>
            <person name="Shi Y."/>
            <person name="Ning Z."/>
            <person name="Chen S."/>
        </authorList>
    </citation>
    <scope>NUCLEOTIDE SEQUENCE [LARGE SCALE GENOMIC DNA]</scope>
    <source>
        <strain evidence="5">cv. PC099</strain>
    </source>
</reference>
<dbReference type="PANTHER" id="PTHR24177:SF435">
    <property type="entry name" value="ANKYRIN REPEAT-CONTAINING PROTEIN NPR4-LIKE"/>
    <property type="match status" value="1"/>
</dbReference>
<protein>
    <recommendedName>
        <fullName evidence="3">PGG domain-containing protein</fullName>
    </recommendedName>
</protein>
<feature type="domain" description="PGG" evidence="3">
    <location>
        <begin position="523"/>
        <end position="635"/>
    </location>
</feature>
<dbReference type="PANTHER" id="PTHR24177">
    <property type="entry name" value="CASKIN"/>
    <property type="match status" value="1"/>
</dbReference>
<gene>
    <name evidence="4" type="ORF">C2S53_015688</name>
</gene>
<dbReference type="GO" id="GO:0016020">
    <property type="term" value="C:membrane"/>
    <property type="evidence" value="ECO:0007669"/>
    <property type="project" value="TreeGrafter"/>
</dbReference>
<keyword evidence="2" id="KW-0812">Transmembrane</keyword>
<evidence type="ECO:0000313" key="4">
    <source>
        <dbReference type="EMBL" id="KAH6827720.1"/>
    </source>
</evidence>
<dbReference type="PROSITE" id="PS50297">
    <property type="entry name" value="ANK_REP_REGION"/>
    <property type="match status" value="1"/>
</dbReference>
<dbReference type="Proteomes" id="UP001190926">
    <property type="component" value="Unassembled WGS sequence"/>
</dbReference>
<dbReference type="PROSITE" id="PS50088">
    <property type="entry name" value="ANK_REPEAT"/>
    <property type="match status" value="1"/>
</dbReference>
<proteinExistence type="predicted"/>
<evidence type="ECO:0000259" key="3">
    <source>
        <dbReference type="Pfam" id="PF13962"/>
    </source>
</evidence>
<dbReference type="AlphaFoldDB" id="A0AAD4J5R7"/>
<feature type="repeat" description="ANK" evidence="1">
    <location>
        <begin position="189"/>
        <end position="216"/>
    </location>
</feature>
<dbReference type="EMBL" id="SDAM02000142">
    <property type="protein sequence ID" value="KAH6827720.1"/>
    <property type="molecule type" value="Genomic_DNA"/>
</dbReference>
<name>A0AAD4J5R7_PERFH</name>
<feature type="transmembrane region" description="Helical" evidence="2">
    <location>
        <begin position="570"/>
        <end position="593"/>
    </location>
</feature>
<keyword evidence="1" id="KW-0040">ANK repeat</keyword>
<dbReference type="Gene3D" id="1.25.40.20">
    <property type="entry name" value="Ankyrin repeat-containing domain"/>
    <property type="match status" value="1"/>
</dbReference>
<evidence type="ECO:0000256" key="1">
    <source>
        <dbReference type="PROSITE-ProRule" id="PRU00023"/>
    </source>
</evidence>
<evidence type="ECO:0000256" key="2">
    <source>
        <dbReference type="SAM" id="Phobius"/>
    </source>
</evidence>
<feature type="transmembrane region" description="Helical" evidence="2">
    <location>
        <begin position="528"/>
        <end position="550"/>
    </location>
</feature>
<keyword evidence="5" id="KW-1185">Reference proteome</keyword>
<evidence type="ECO:0000313" key="5">
    <source>
        <dbReference type="Proteomes" id="UP001190926"/>
    </source>
</evidence>
<dbReference type="Pfam" id="PF12796">
    <property type="entry name" value="Ank_2"/>
    <property type="match status" value="1"/>
</dbReference>
<feature type="transmembrane region" description="Helical" evidence="2">
    <location>
        <begin position="642"/>
        <end position="662"/>
    </location>
</feature>
<comment type="caution">
    <text evidence="4">The sequence shown here is derived from an EMBL/GenBank/DDBJ whole genome shotgun (WGS) entry which is preliminary data.</text>
</comment>
<feature type="transmembrane region" description="Helical" evidence="2">
    <location>
        <begin position="614"/>
        <end position="636"/>
    </location>
</feature>
<dbReference type="InterPro" id="IPR036770">
    <property type="entry name" value="Ankyrin_rpt-contain_sf"/>
</dbReference>
<organism evidence="4 5">
    <name type="scientific">Perilla frutescens var. hirtella</name>
    <name type="common">Perilla citriodora</name>
    <name type="synonym">Perilla setoyensis</name>
    <dbReference type="NCBI Taxonomy" id="608512"/>
    <lineage>
        <taxon>Eukaryota</taxon>
        <taxon>Viridiplantae</taxon>
        <taxon>Streptophyta</taxon>
        <taxon>Embryophyta</taxon>
        <taxon>Tracheophyta</taxon>
        <taxon>Spermatophyta</taxon>
        <taxon>Magnoliopsida</taxon>
        <taxon>eudicotyledons</taxon>
        <taxon>Gunneridae</taxon>
        <taxon>Pentapetalae</taxon>
        <taxon>asterids</taxon>
        <taxon>lamiids</taxon>
        <taxon>Lamiales</taxon>
        <taxon>Lamiaceae</taxon>
        <taxon>Nepetoideae</taxon>
        <taxon>Elsholtzieae</taxon>
        <taxon>Perilla</taxon>
    </lineage>
</organism>
<dbReference type="Pfam" id="PF13962">
    <property type="entry name" value="PGG"/>
    <property type="match status" value="1"/>
</dbReference>
<accession>A0AAD4J5R7</accession>
<dbReference type="SMART" id="SM00248">
    <property type="entry name" value="ANK"/>
    <property type="match status" value="4"/>
</dbReference>
<dbReference type="InterPro" id="IPR026961">
    <property type="entry name" value="PGG_dom"/>
</dbReference>
<keyword evidence="2" id="KW-0472">Membrane</keyword>
<sequence length="689" mass="77568">MGSSAGSVNLGNFVTVKPCLEGDERSSFKIWKEQMLCLLESQGMLGFIDGGIIQPPDGDELKLWRRTDRLVKGWILGSIGRDALNLVWEKETAKDVWLELHNIFTHHQKETEKDSSSGRYLRLYQAAQRGEWELAESFFTDIKELSTTIISSKSETALHVAVSTGKANDFVKKLVASTPCEALVSKDSNGDTALHVAAEVGNTEAAMALVDKNPDLLYALNDHDRLPVQRAAINCQKKTVKYLISKYDPNKENNPFQGQLGIRLLVGTIVSEFVDVALDLARKYPDLALLENNGNSALSTIAEMHTLFPRTEYFTWWERLIYHVRKKVESMMWNVIEHLVPKVKELRNKKIRREGALELAECLCEKLVSSPGNEASTIFARSIINAAKNGNSEIVEMIIRRYPEVALEVTDETGMNVFMLGAHNRFENVINLIYNMSDRKYMVFDCTDNQNNNLMHTCGKLGPPNRLNLVPGAALQMQRELQWFKEMENFVHPSRRLWPNNDNETPRMLFTNQHEKLKGDGERWMKDTANACTIAAALIATVMFAAVFTVPGGIDSVGDPLFSHRPAFDLFAVSDAISLFTSITSLLMFLSILTSRYAEEDFLYLLPKRLSIGLLSLFVSITFMMVAFSAAFYLVFRREGGAWFLLLMAAIACFPVTSFVLLQFPLLVDLIYSTYGPGIFGNKTGRLLY</sequence>
<keyword evidence="2" id="KW-1133">Transmembrane helix</keyword>
<dbReference type="InterPro" id="IPR002110">
    <property type="entry name" value="Ankyrin_rpt"/>
</dbReference>
<dbReference type="SUPFAM" id="SSF48403">
    <property type="entry name" value="Ankyrin repeat"/>
    <property type="match status" value="1"/>
</dbReference>